<evidence type="ECO:0000256" key="1">
    <source>
        <dbReference type="SAM" id="MobiDB-lite"/>
    </source>
</evidence>
<proteinExistence type="predicted"/>
<feature type="compositionally biased region" description="Basic and acidic residues" evidence="1">
    <location>
        <begin position="60"/>
        <end position="71"/>
    </location>
</feature>
<feature type="region of interest" description="Disordered" evidence="1">
    <location>
        <begin position="1"/>
        <end position="85"/>
    </location>
</feature>
<dbReference type="EMBL" id="LR798267">
    <property type="protein sequence ID" value="CAB5219545.1"/>
    <property type="molecule type" value="Genomic_DNA"/>
</dbReference>
<accession>A0A6J7WRY6</accession>
<protein>
    <submittedName>
        <fullName evidence="2">Uncharacterized protein</fullName>
    </submittedName>
</protein>
<sequence>MPFESDAQRKWMYANKPGMARRWAEETPKGKKLPKYKGIENREAHQADQNRRRSSAASPHDPRPNRERSRNAEAQAAIKRSRDDE</sequence>
<gene>
    <name evidence="2" type="ORF">UFOVP221_89</name>
</gene>
<feature type="compositionally biased region" description="Basic and acidic residues" evidence="1">
    <location>
        <begin position="37"/>
        <end position="51"/>
    </location>
</feature>
<name>A0A6J7WRY6_9CAUD</name>
<organism evidence="2">
    <name type="scientific">uncultured Caudovirales phage</name>
    <dbReference type="NCBI Taxonomy" id="2100421"/>
    <lineage>
        <taxon>Viruses</taxon>
        <taxon>Duplodnaviria</taxon>
        <taxon>Heunggongvirae</taxon>
        <taxon>Uroviricota</taxon>
        <taxon>Caudoviricetes</taxon>
        <taxon>Peduoviridae</taxon>
        <taxon>Maltschvirus</taxon>
        <taxon>Maltschvirus maltsch</taxon>
    </lineage>
</organism>
<evidence type="ECO:0000313" key="2">
    <source>
        <dbReference type="EMBL" id="CAB5219545.1"/>
    </source>
</evidence>
<reference evidence="2" key="1">
    <citation type="submission" date="2020-05" db="EMBL/GenBank/DDBJ databases">
        <authorList>
            <person name="Chiriac C."/>
            <person name="Salcher M."/>
            <person name="Ghai R."/>
            <person name="Kavagutti S V."/>
        </authorList>
    </citation>
    <scope>NUCLEOTIDE SEQUENCE</scope>
</reference>